<dbReference type="RefSeq" id="WP_057918425.1">
    <property type="nucleotide sequence ID" value="NZ_CP011129.1"/>
</dbReference>
<evidence type="ECO:0000313" key="1">
    <source>
        <dbReference type="EMBL" id="ALN81347.1"/>
    </source>
</evidence>
<dbReference type="KEGG" id="lab:LA76x_3218"/>
<name>A0A0S2FCZ4_LYSAN</name>
<dbReference type="Proteomes" id="UP000060787">
    <property type="component" value="Chromosome"/>
</dbReference>
<dbReference type="Pfam" id="PF13376">
    <property type="entry name" value="OmdA"/>
    <property type="match status" value="1"/>
</dbReference>
<dbReference type="EMBL" id="CP011129">
    <property type="protein sequence ID" value="ALN81347.1"/>
    <property type="molecule type" value="Genomic_DNA"/>
</dbReference>
<dbReference type="PATRIC" id="fig|84531.8.peg.3234"/>
<keyword evidence="2" id="KW-1185">Reference proteome</keyword>
<gene>
    <name evidence="1" type="ORF">LA76x_3218</name>
</gene>
<dbReference type="AlphaFoldDB" id="A0A0S2FCZ4"/>
<evidence type="ECO:0000313" key="2">
    <source>
        <dbReference type="Proteomes" id="UP000060787"/>
    </source>
</evidence>
<protein>
    <submittedName>
        <fullName evidence="1">Bacteriocin-protection, YdeI/OmpD-Associated family protein</fullName>
    </submittedName>
</protein>
<reference evidence="1 2" key="1">
    <citation type="journal article" date="2015" name="BMC Genomics">
        <title>Comparative genomics and metabolic profiling of the genus Lysobacter.</title>
        <authorList>
            <person name="de Bruijn I."/>
            <person name="Cheng X."/>
            <person name="de Jager V."/>
            <person name="Exposito R.G."/>
            <person name="Watrous J."/>
            <person name="Patel N."/>
            <person name="Postma J."/>
            <person name="Dorrestein P.C."/>
            <person name="Kobayashi D."/>
            <person name="Raaijmakers J.M."/>
        </authorList>
    </citation>
    <scope>NUCLEOTIDE SEQUENCE [LARGE SCALE GENOMIC DNA]</scope>
    <source>
        <strain evidence="1 2">76</strain>
    </source>
</reference>
<sequence>MAALDDSPIIVFDDAAAFEQWLLAHPEATGVWLKIAKKGQDVVTVNYEQALDVALCHGWIDGLKRSFDACFFLQRFSPRRPKGLWSKINIGKAERLIAEGRMAAGGLREVEAAKADGRWDAAYDSASKIEVPEDLAKALARQPKAGTFFEQLDKTNRYAVLWRVQTAKKPETRASRIEKLVAMLARGEKIHG</sequence>
<organism evidence="1 2">
    <name type="scientific">Lysobacter antibioticus</name>
    <dbReference type="NCBI Taxonomy" id="84531"/>
    <lineage>
        <taxon>Bacteria</taxon>
        <taxon>Pseudomonadati</taxon>
        <taxon>Pseudomonadota</taxon>
        <taxon>Gammaproteobacteria</taxon>
        <taxon>Lysobacterales</taxon>
        <taxon>Lysobacteraceae</taxon>
        <taxon>Lysobacter</taxon>
    </lineage>
</organism>
<dbReference type="eggNOG" id="COG4430">
    <property type="taxonomic scope" value="Bacteria"/>
</dbReference>
<accession>A0A0S2FCZ4</accession>
<proteinExistence type="predicted"/>